<gene>
    <name evidence="1" type="ORF">DES53_10726</name>
</gene>
<name>A0A366HF95_9BACT</name>
<dbReference type="AlphaFoldDB" id="A0A366HF95"/>
<accession>A0A366HF95</accession>
<dbReference type="EMBL" id="QNRR01000007">
    <property type="protein sequence ID" value="RBP41197.1"/>
    <property type="molecule type" value="Genomic_DNA"/>
</dbReference>
<evidence type="ECO:0000313" key="1">
    <source>
        <dbReference type="EMBL" id="RBP41197.1"/>
    </source>
</evidence>
<reference evidence="1 2" key="1">
    <citation type="submission" date="2018-06" db="EMBL/GenBank/DDBJ databases">
        <title>Genomic Encyclopedia of Type Strains, Phase IV (KMG-IV): sequencing the most valuable type-strain genomes for metagenomic binning, comparative biology and taxonomic classification.</title>
        <authorList>
            <person name="Goeker M."/>
        </authorList>
    </citation>
    <scope>NUCLEOTIDE SEQUENCE [LARGE SCALE GENOMIC DNA]</scope>
    <source>
        <strain evidence="1 2">DSM 25532</strain>
    </source>
</reference>
<sequence>MVHARTPVIILAITMLLGVSHFAHALSRSYKPLAVLVAEADAIVEAHITVLPALSSKTDGTAVITVGVDQVLKGDLAKGSTEALMTSMARFWGEVQWKEGGHYLLLLKRSSGQTKFEVTDFGSRPYSDNDAREIASLVQRLPSWSKAENGLSTLLTTEVPKFHVGDEIDLWVGCRNDSNAEITLRYTDWPRATSSKWKLEVRKEGGDSISAMPHPTLTSKDIEDYFSKHGKSYAVLLKPGEYHWFILQRISSAKPGWGYKEELDYQYYPMTAPGKYIISVSGENLLKEGVLRAGTAEVTLE</sequence>
<dbReference type="RefSeq" id="WP_147263486.1">
    <property type="nucleotide sequence ID" value="NZ_QNRR01000007.1"/>
</dbReference>
<comment type="caution">
    <text evidence="1">The sequence shown here is derived from an EMBL/GenBank/DDBJ whole genome shotgun (WGS) entry which is preliminary data.</text>
</comment>
<protein>
    <submittedName>
        <fullName evidence="1">Uncharacterized protein</fullName>
    </submittedName>
</protein>
<organism evidence="1 2">
    <name type="scientific">Roseimicrobium gellanilyticum</name>
    <dbReference type="NCBI Taxonomy" id="748857"/>
    <lineage>
        <taxon>Bacteria</taxon>
        <taxon>Pseudomonadati</taxon>
        <taxon>Verrucomicrobiota</taxon>
        <taxon>Verrucomicrobiia</taxon>
        <taxon>Verrucomicrobiales</taxon>
        <taxon>Verrucomicrobiaceae</taxon>
        <taxon>Roseimicrobium</taxon>
    </lineage>
</organism>
<dbReference type="Proteomes" id="UP000253426">
    <property type="component" value="Unassembled WGS sequence"/>
</dbReference>
<dbReference type="OrthoDB" id="9900735at2"/>
<keyword evidence="2" id="KW-1185">Reference proteome</keyword>
<proteinExistence type="predicted"/>
<evidence type="ECO:0000313" key="2">
    <source>
        <dbReference type="Proteomes" id="UP000253426"/>
    </source>
</evidence>